<sequence>MAEIADWPAKSGLVSDPSRLDEHVVLCAGCGEALSWERVREGASFLIPFDVDGRRAVADWVKSRWLAPEPLRRGPHEPVALHVPVWSVSARTTTRYRGERGVWHERVERHTQNVDGRDTEREHTVRSRSWAPVGSSFDLPFHDIRVPAVDPVTAKVLAELGEWPDAVA</sequence>
<keyword evidence="2" id="KW-1185">Reference proteome</keyword>
<name>A0A9W6W642_9ACTN</name>
<dbReference type="RefSeq" id="WP_285666484.1">
    <property type="nucleotide sequence ID" value="NZ_BSTX01000005.1"/>
</dbReference>
<proteinExistence type="predicted"/>
<organism evidence="1 2">
    <name type="scientific">Actinorhabdospora filicis</name>
    <dbReference type="NCBI Taxonomy" id="1785913"/>
    <lineage>
        <taxon>Bacteria</taxon>
        <taxon>Bacillati</taxon>
        <taxon>Actinomycetota</taxon>
        <taxon>Actinomycetes</taxon>
        <taxon>Micromonosporales</taxon>
        <taxon>Micromonosporaceae</taxon>
        <taxon>Actinorhabdospora</taxon>
    </lineage>
</organism>
<dbReference type="Proteomes" id="UP001165079">
    <property type="component" value="Unassembled WGS sequence"/>
</dbReference>
<comment type="caution">
    <text evidence="1">The sequence shown here is derived from an EMBL/GenBank/DDBJ whole genome shotgun (WGS) entry which is preliminary data.</text>
</comment>
<evidence type="ECO:0000313" key="2">
    <source>
        <dbReference type="Proteomes" id="UP001165079"/>
    </source>
</evidence>
<evidence type="ECO:0000313" key="1">
    <source>
        <dbReference type="EMBL" id="GLZ81112.1"/>
    </source>
</evidence>
<protein>
    <submittedName>
        <fullName evidence="1">Uncharacterized protein</fullName>
    </submittedName>
</protein>
<dbReference type="EMBL" id="BSTX01000005">
    <property type="protein sequence ID" value="GLZ81112.1"/>
    <property type="molecule type" value="Genomic_DNA"/>
</dbReference>
<gene>
    <name evidence="1" type="ORF">Afil01_59190</name>
</gene>
<reference evidence="1" key="1">
    <citation type="submission" date="2023-03" db="EMBL/GenBank/DDBJ databases">
        <title>Actinorhabdospora filicis NBRC 111898.</title>
        <authorList>
            <person name="Ichikawa N."/>
            <person name="Sato H."/>
            <person name="Tonouchi N."/>
        </authorList>
    </citation>
    <scope>NUCLEOTIDE SEQUENCE</scope>
    <source>
        <strain evidence="1">NBRC 111898</strain>
    </source>
</reference>
<accession>A0A9W6W642</accession>
<dbReference type="AlphaFoldDB" id="A0A9W6W642"/>